<dbReference type="EMBL" id="CP002039">
    <property type="protein sequence ID" value="ADJ62810.1"/>
    <property type="molecule type" value="Genomic_DNA"/>
</dbReference>
<dbReference type="STRING" id="757424.Hsero_1294"/>
<dbReference type="eggNOG" id="COG3210">
    <property type="taxonomic scope" value="Bacteria"/>
</dbReference>
<protein>
    <submittedName>
        <fullName evidence="3">Filamentous hemagglutinin protein</fullName>
    </submittedName>
</protein>
<dbReference type="NCBIfam" id="TIGR01731">
    <property type="entry name" value="fil_hemag_20aa"/>
    <property type="match status" value="10"/>
</dbReference>
<gene>
    <name evidence="3" type="ordered locus">Hsero_1294</name>
</gene>
<dbReference type="InterPro" id="IPR012334">
    <property type="entry name" value="Pectin_lyas_fold"/>
</dbReference>
<dbReference type="SMR" id="D8INZ0"/>
<dbReference type="InterPro" id="IPR011050">
    <property type="entry name" value="Pectin_lyase_fold/virulence"/>
</dbReference>
<dbReference type="SMART" id="SM00912">
    <property type="entry name" value="Haemagg_act"/>
    <property type="match status" value="1"/>
</dbReference>
<feature type="compositionally biased region" description="Low complexity" evidence="1">
    <location>
        <begin position="2048"/>
        <end position="2058"/>
    </location>
</feature>
<evidence type="ECO:0000313" key="3">
    <source>
        <dbReference type="EMBL" id="ADJ62810.1"/>
    </source>
</evidence>
<evidence type="ECO:0000256" key="1">
    <source>
        <dbReference type="SAM" id="MobiDB-lite"/>
    </source>
</evidence>
<dbReference type="SUPFAM" id="SSF51126">
    <property type="entry name" value="Pectin lyase-like"/>
    <property type="match status" value="1"/>
</dbReference>
<dbReference type="NCBIfam" id="TIGR01901">
    <property type="entry name" value="adhes_NPXG"/>
    <property type="match status" value="1"/>
</dbReference>
<dbReference type="InterPro" id="IPR010069">
    <property type="entry name" value="CdiA_FHA1_rpt"/>
</dbReference>
<reference evidence="3 4" key="1">
    <citation type="submission" date="2010-04" db="EMBL/GenBank/DDBJ databases">
        <title>The genome of Herbaspirillum seropedicae SmR1, an endophytic, nitrogen-fixing, plant-growth promoting beta-Proteobacteria.</title>
        <authorList>
            <person name="Pedrosa F.O."/>
            <person name="Monteiro R.A."/>
            <person name="Wassem R."/>
            <person name="Cruz L.M."/>
            <person name="Ayub R.A."/>
            <person name="Colauto N.B."/>
            <person name="Fernandez M.A."/>
            <person name="Fungaro M.H.P."/>
            <person name="Grisard E.C."/>
            <person name="Hungria M."/>
            <person name="Madeira H.M.F."/>
            <person name="Nodari R.O."/>
            <person name="Osaku C.A."/>
            <person name="Petzl-Erler M.L."/>
            <person name="Terenzi H."/>
            <person name="Vieira L.G.E."/>
            <person name="Almeida M.I.M."/>
            <person name="Alves L.R."/>
            <person name="Arantes O.M.N."/>
            <person name="Balsanelli E."/>
            <person name="Barcellos F.G."/>
            <person name="Baura V.A."/>
            <person name="Binde D.R."/>
            <person name="Campo R.J."/>
            <person name="Chubatsu L.S."/>
            <person name="Chueire L.M.O."/>
            <person name="Ciferri R.R."/>
            <person name="Correa L.C."/>
            <person name="da Conceicao Silva J.L."/>
            <person name="Dabul A.N.G."/>
            <person name="Dambros B.P."/>
            <person name="Faoro H."/>
            <person name="Favetti A."/>
            <person name="Friedermann G."/>
            <person name="Furlaneto M.C."/>
            <person name="Gasques L.S."/>
            <person name="Gimenes C.C.T."/>
            <person name="Gioppo N.M.R."/>
            <person name="Glienke-Blanco C."/>
            <person name="Godoy L.P."/>
            <person name="Guerra M.P."/>
            <person name="Karp S."/>
            <person name="Kava-Cordeiro V."/>
            <person name="Margarido V.P."/>
            <person name="Mathioni S.M."/>
            <person name="Menck-Soares M.A."/>
            <person name="Murace N.K."/>
            <person name="Nicolas M.F."/>
            <person name="Oliveira C.E.C."/>
            <person name="Pagnan N.A.B."/>
            <person name="Pamphile J.A."/>
            <person name="Patussi E.V."/>
            <person name="Pereira L.F.P."/>
            <person name="Pereira-Ferrari L."/>
            <person name="Pinto F.G.S."/>
            <person name="Precoma C."/>
            <person name="Prioli A.J."/>
            <person name="Prioli S.M.A.P."/>
            <person name="Raittz R.T."/>
            <person name="Ramos H.J.O."/>
            <person name="Ribeiro E.M.S.F."/>
            <person name="Rigo L.U."/>
            <person name="Rocha C.L.M.S.C."/>
            <person name="Rocha S.N."/>
            <person name="Santos K."/>
            <person name="Satori D."/>
            <person name="Silva A.G."/>
            <person name="Simao R.C.G."/>
            <person name="Soares M.A.M."/>
            <person name="Souza E.M."/>
            <person name="Steffens M.B.R."/>
            <person name="Steindel M."/>
            <person name="Tadra-Sfeir M.Z."/>
            <person name="Takahashi E.K."/>
            <person name="Torres R.A."/>
            <person name="Valle J.S."/>
            <person name="Vernal J.I."/>
            <person name="Vilas-Boas L.A."/>
            <person name="Watanabe M.A.E."/>
            <person name="Weiss V.A."/>
            <person name="Yates M.A."/>
            <person name="Souza E.M."/>
        </authorList>
    </citation>
    <scope>NUCLEOTIDE SEQUENCE [LARGE SCALE GENOMIC DNA]</scope>
    <source>
        <strain evidence="3 4">SmR1</strain>
    </source>
</reference>
<dbReference type="GeneID" id="29390390"/>
<dbReference type="KEGG" id="hse:Hsero_1294"/>
<dbReference type="Gene3D" id="2.160.20.10">
    <property type="entry name" value="Single-stranded right-handed beta-helix, Pectin lyase-like"/>
    <property type="match status" value="1"/>
</dbReference>
<feature type="region of interest" description="Disordered" evidence="1">
    <location>
        <begin position="2048"/>
        <end position="2098"/>
    </location>
</feature>
<feature type="region of interest" description="Disordered" evidence="1">
    <location>
        <begin position="1531"/>
        <end position="1566"/>
    </location>
</feature>
<accession>D8INZ0</accession>
<feature type="compositionally biased region" description="Polar residues" evidence="1">
    <location>
        <begin position="1531"/>
        <end position="1541"/>
    </location>
</feature>
<name>D8INZ0_HERSS</name>
<dbReference type="Pfam" id="PF13332">
    <property type="entry name" value="Fil_haemagg_2"/>
    <property type="match status" value="6"/>
</dbReference>
<organism evidence="3 4">
    <name type="scientific">Herbaspirillum seropedicae (strain SmR1)</name>
    <dbReference type="NCBI Taxonomy" id="757424"/>
    <lineage>
        <taxon>Bacteria</taxon>
        <taxon>Pseudomonadati</taxon>
        <taxon>Pseudomonadota</taxon>
        <taxon>Betaproteobacteria</taxon>
        <taxon>Burkholderiales</taxon>
        <taxon>Oxalobacteraceae</taxon>
        <taxon>Herbaspirillum</taxon>
    </lineage>
</organism>
<dbReference type="Pfam" id="PF05860">
    <property type="entry name" value="TPS"/>
    <property type="match status" value="1"/>
</dbReference>
<dbReference type="Proteomes" id="UP000000329">
    <property type="component" value="Chromosome"/>
</dbReference>
<dbReference type="CDD" id="cd20731">
    <property type="entry name" value="PoNe_FilH_TF-like"/>
    <property type="match status" value="1"/>
</dbReference>
<proteinExistence type="predicted"/>
<dbReference type="OrthoDB" id="5666689at2"/>
<evidence type="ECO:0000259" key="2">
    <source>
        <dbReference type="SMART" id="SM00912"/>
    </source>
</evidence>
<dbReference type="InterPro" id="IPR008638">
    <property type="entry name" value="FhaB/CdiA-like_TPS"/>
</dbReference>
<dbReference type="RefSeq" id="WP_013233315.1">
    <property type="nucleotide sequence ID" value="NC_014323.1"/>
</dbReference>
<evidence type="ECO:0000313" key="4">
    <source>
        <dbReference type="Proteomes" id="UP000000329"/>
    </source>
</evidence>
<feature type="compositionally biased region" description="Polar residues" evidence="1">
    <location>
        <begin position="2087"/>
        <end position="2098"/>
    </location>
</feature>
<sequence length="2658" mass="272298">MSKHMIDTIHFQSGRHGVLRRAMAALMIMLCVVPPGYPQIVADPNAGAGKRPVVDNTANGRPLVQIATPSAAGVSHNQYSQFNVGPNGAILNNARDVVLTQQGGYVGANPNLQGGAARVILNEVTSTSPSQLRGYTEVAGQRAEVIIANPNGISCDGCGFINTSRGVLTTGVPLFGGNGSLEAFRVSRGAIQIGSGGLNGANTDQLDLIARSVQVNGELWGNRLNLVTGANRVNYGDLGLSVIAGEGNAPTIGVDVARMGGMYAQKIMLVGTENGVGVRSLGTLAAQAGSFTLSSQGQIALSGKTSASDDIVLKSAVGTSNDGVLYAGRNAQLQGGVIENAGTLSAQGNLDITAAQLRSTGTLAAGVDQAGNVAQAGNLTVTASGDVLATGVNRAGADLQLVGGKIDLSHSSSSAGRKLGAQASDALTLGGATVETLAGDLELGGATITLDGAKLTSSADARINAVAGLSNRGGEITSAGAMNVTAASVDNSAGMISAATGGAGVLSLRSAGSISNGQGRIAAGAALNLAAASIQGQGSVIANGDATLSLQSLNNEAGSLIQSNRDLRITTSGATGNQGALKAIGALNLTASQIDNAAGGDISAAATTLQALNGDINNAGKIGGNTIATTSNALNNQGSMIGGDVTINADRLNNSGAAAAIAATNSVQAFVRSALTNQDNALIYSLGKLVIAADATQSAAGDYLHRTGTLTNSSATIEAGGDLAVSADTIVNKRSTLVIARDIFDGTESWQKYNYYWRSWGSGMSGPDSAGLMAAVTRTLPFNDASAFGSRYGSILQLDLSSNRALVQFQGSNQLWVSYKAIKQNADGSYDMTFYEGKNCDGSTLCPYQQMVWREYTGSRVQDQFDPSRYTSPAELKGIGTNGESAYDFRERSYNGSNYHDAITAMSDAAKLNASGRITINTAALTNDASDIIAGGALTINGANGSAASGGVVNNIGYSINRTAIGTAVDHYDRHVGHHTYTTLNLTEVTALQTIDANIQSNQAVSISAQNLNNTTVGAATVPTRAGGVGHANITLPAGGLFTVRPEPGQRYLVETDRRFTDYKTFLGSDYMLGRLTMDPSMTQKRLGDGFYEQKLINDQIAQLTGKKFLDGYTNAEAQYKALMDSGVASAASFKLTPGIALSADQMAALTSDIVWMVDTEVTLADGSRQHALVPTVYLAHGGSATLQASGALIGGRDVTLAADTVNNSGIVRAEDKLAVAARDINNTGGELRGDKVDVLATETLNIGTDFQNYGRQGSVTGRQVSLAANDINIIGAKIKADDTLKLAAQNNLTIAAATAQHDVKLTWSGAGEREENHGMMRNGGVTAQLQQALGSTIEAGGDASFAAGRNIAVRGSSIDVKGNAALLAGGSVEVSAVKTATDSVVTGRSDRYDLNVVGHTENLTTSQIAAGKGLSIVASGQNGSGDITLAASRLSSKEGEVTLNAAGDISIGAMQKNNDNRIDERGGKAWMKTHDSSSVAAGSLIEGEKGVNLIATGRSDAKVSVAGSDIYSNGTIAIQAKGDVTVAETRSSSDEWQQAHSESRGFLSRSSSDRTDQVRQDMANGSTLSGNKVVIDAGRNIAVRGSEVVSTELTSLRAANDVSITTTQNFTEQSHYKEDRKSGLMGAGFGISIGSQGQMANGNGSSVTNNASTVGSVNGNVNIIAGNAFRQIGSQVVAPQGDINILAKSVDIGAAYDASVYTQENKFKQSGLTLAINSPVISVLQTGQQLIQAGQKTPDKRMQALAAATLAKNAYDAGAALIDKPTDTSGVKITLSLGSSQSSNKVTQASSQAVGSTVAAGGAVNIVASGGPRSDINVVGSAISAGGDVSLVADHEINLLAAQSAYSQHGNNNSSGASIGIGFAMGGSQNGFTLELGANRARGNLDGDDLVNKASTISAGNQASLISGGDTNVRGSTVSAKTVAAAIGGDLNIESLQDKSTYGSKQSSAGVGLSLCIPPFCYGASSVSGSLSGSKAKGDYQSVVTQAGIKAGDGGFRLVVAGNTDLKGAVISSTAKAIEDGKNFLQTGTLTYSDISNHDAYEASGYSVSGSMSSQLGDQSKAKTEADKAAANSRTGPGGSPGYSDTGGSQSSVTRSGISGGTVIITDEQGQKAATGQSAEQILASLNRDVDSSKDSSGALSKAWDGEALRQQVEAEAQIRQAFGQTVAKSIGDYADTKERDLKNAAKQAEQDGDAEQAAKLRAEAARWGEDGTARAAVHAAAGALSGGLAGAASAAAVSKLMPSLAEQIKKMGLPSELEGVVAAAAASGLGAIIGGSAGAATAVTVDLNNRQLHQSERALLAKLAKEKAAAVCGQDADCTTRQTLFWSDMLERVANGKVDNVEAAKNMDYLAKLANASAAPDSEGARGGLEAYLNAWRSAEALLQPYVGTPIVTNGVPAFGDGSAQTYFSATEAQRSDRFLNTFLGSFPDPLAAGRPERDADRVDRFLAQNGSALKDYFFEENLLGGKLAAKTLGLLGRLLGNETDLFFAGTVSPSAKGYIGVGKVTMEGYSVKLSNAEMSLLQQIDKLETTKAQGELREMVSDFYFSRNGYKSFDGKCGVNCFDGVYLKGNTVFINEVKPLSNNGSISLNGDTPGLPTQMTDAWIRNAADRLEQTGRSDAIKTAEMIRSALSDGRLVKVVTAVDSKSITLIKLARD</sequence>
<keyword evidence="4" id="KW-1185">Reference proteome</keyword>
<dbReference type="HOGENOM" id="CLU_000043_2_1_4"/>
<dbReference type="InterPro" id="IPR025157">
    <property type="entry name" value="Hemagglutinin_rpt"/>
</dbReference>
<dbReference type="GO" id="GO:0003824">
    <property type="term" value="F:catalytic activity"/>
    <property type="evidence" value="ECO:0007669"/>
    <property type="project" value="UniProtKB-ARBA"/>
</dbReference>
<feature type="domain" description="Filamentous haemagglutinin FhaB/tRNA nuclease CdiA-like TPS" evidence="2">
    <location>
        <begin position="58"/>
        <end position="178"/>
    </location>
</feature>